<dbReference type="OrthoDB" id="1669699at2"/>
<keyword evidence="1 2" id="KW-0238">DNA-binding</keyword>
<reference evidence="4 5" key="1">
    <citation type="journal article" date="2018" name="J. Microbiol.">
        <title>Baekduia soli gen. nov., sp. nov., a novel bacterium isolated from the soil of Baekdu Mountain and proposal of a novel family name, Baekduiaceae fam. nov.</title>
        <authorList>
            <person name="An D.S."/>
            <person name="Siddiqi M.Z."/>
            <person name="Kim K.H."/>
            <person name="Yu H.S."/>
            <person name="Im W.T."/>
        </authorList>
    </citation>
    <scope>NUCLEOTIDE SEQUENCE [LARGE SCALE GENOMIC DNA]</scope>
    <source>
        <strain evidence="4 5">BR7-21</strain>
    </source>
</reference>
<keyword evidence="5" id="KW-1185">Reference proteome</keyword>
<dbReference type="Pfam" id="PF00440">
    <property type="entry name" value="TetR_N"/>
    <property type="match status" value="1"/>
</dbReference>
<dbReference type="SUPFAM" id="SSF46689">
    <property type="entry name" value="Homeodomain-like"/>
    <property type="match status" value="1"/>
</dbReference>
<dbReference type="AlphaFoldDB" id="A0A5B8UC80"/>
<dbReference type="Proteomes" id="UP000321805">
    <property type="component" value="Chromosome"/>
</dbReference>
<evidence type="ECO:0000256" key="1">
    <source>
        <dbReference type="ARBA" id="ARBA00023125"/>
    </source>
</evidence>
<dbReference type="GO" id="GO:0000976">
    <property type="term" value="F:transcription cis-regulatory region binding"/>
    <property type="evidence" value="ECO:0007669"/>
    <property type="project" value="TreeGrafter"/>
</dbReference>
<evidence type="ECO:0000259" key="3">
    <source>
        <dbReference type="PROSITE" id="PS50977"/>
    </source>
</evidence>
<evidence type="ECO:0000313" key="4">
    <source>
        <dbReference type="EMBL" id="QEC50620.1"/>
    </source>
</evidence>
<dbReference type="InterPro" id="IPR023772">
    <property type="entry name" value="DNA-bd_HTH_TetR-type_CS"/>
</dbReference>
<dbReference type="InterPro" id="IPR050109">
    <property type="entry name" value="HTH-type_TetR-like_transc_reg"/>
</dbReference>
<dbReference type="PROSITE" id="PS01081">
    <property type="entry name" value="HTH_TETR_1"/>
    <property type="match status" value="1"/>
</dbReference>
<dbReference type="InterPro" id="IPR009057">
    <property type="entry name" value="Homeodomain-like_sf"/>
</dbReference>
<dbReference type="PANTHER" id="PTHR30055">
    <property type="entry name" value="HTH-TYPE TRANSCRIPTIONAL REGULATOR RUTR"/>
    <property type="match status" value="1"/>
</dbReference>
<dbReference type="Pfam" id="PF17932">
    <property type="entry name" value="TetR_C_24"/>
    <property type="match status" value="1"/>
</dbReference>
<dbReference type="PANTHER" id="PTHR30055:SF237">
    <property type="entry name" value="TRANSCRIPTIONAL REPRESSOR MCE3R"/>
    <property type="match status" value="1"/>
</dbReference>
<dbReference type="GO" id="GO:0003700">
    <property type="term" value="F:DNA-binding transcription factor activity"/>
    <property type="evidence" value="ECO:0007669"/>
    <property type="project" value="TreeGrafter"/>
</dbReference>
<organism evidence="4 5">
    <name type="scientific">Baekduia soli</name>
    <dbReference type="NCBI Taxonomy" id="496014"/>
    <lineage>
        <taxon>Bacteria</taxon>
        <taxon>Bacillati</taxon>
        <taxon>Actinomycetota</taxon>
        <taxon>Thermoleophilia</taxon>
        <taxon>Solirubrobacterales</taxon>
        <taxon>Baekduiaceae</taxon>
        <taxon>Baekduia</taxon>
    </lineage>
</organism>
<evidence type="ECO:0000256" key="2">
    <source>
        <dbReference type="PROSITE-ProRule" id="PRU00335"/>
    </source>
</evidence>
<name>A0A5B8UC80_9ACTN</name>
<dbReference type="InterPro" id="IPR036271">
    <property type="entry name" value="Tet_transcr_reg_TetR-rel_C_sf"/>
</dbReference>
<feature type="domain" description="HTH tetR-type" evidence="3">
    <location>
        <begin position="8"/>
        <end position="68"/>
    </location>
</feature>
<sequence length="198" mass="21432">MGRDSTTLSSREQVLVAALESFVQRGYHGTTIRQVAARAGVSVPGLYHHFPSKLALVETLLEGTMDDLIAGTEAALAEAGPDPVDRFSAVVVAHVRFHTDRPEESFVGNTELRSLSPASLRRVVAKRDRQEEIFTAVVAEGVAAGAFHVDAVREASRAVVTMCTAVANWYHRDGALDADQIVEIYRRLALNLVGVAPR</sequence>
<dbReference type="PROSITE" id="PS50977">
    <property type="entry name" value="HTH_TETR_2"/>
    <property type="match status" value="1"/>
</dbReference>
<accession>A0A5B8UC80</accession>
<protein>
    <submittedName>
        <fullName evidence="4">TetR/AcrR family transcriptional regulator</fullName>
    </submittedName>
</protein>
<feature type="DNA-binding region" description="H-T-H motif" evidence="2">
    <location>
        <begin position="31"/>
        <end position="50"/>
    </location>
</feature>
<dbReference type="KEGG" id="bsol:FSW04_02355"/>
<dbReference type="Gene3D" id="1.10.357.10">
    <property type="entry name" value="Tetracycline Repressor, domain 2"/>
    <property type="match status" value="1"/>
</dbReference>
<proteinExistence type="predicted"/>
<dbReference type="PRINTS" id="PR00455">
    <property type="entry name" value="HTHTETR"/>
</dbReference>
<dbReference type="InterPro" id="IPR001647">
    <property type="entry name" value="HTH_TetR"/>
</dbReference>
<evidence type="ECO:0000313" key="5">
    <source>
        <dbReference type="Proteomes" id="UP000321805"/>
    </source>
</evidence>
<dbReference type="EMBL" id="CP042430">
    <property type="protein sequence ID" value="QEC50620.1"/>
    <property type="molecule type" value="Genomic_DNA"/>
</dbReference>
<gene>
    <name evidence="4" type="ORF">FSW04_02355</name>
</gene>
<dbReference type="SUPFAM" id="SSF48498">
    <property type="entry name" value="Tetracyclin repressor-like, C-terminal domain"/>
    <property type="match status" value="1"/>
</dbReference>
<dbReference type="InterPro" id="IPR041490">
    <property type="entry name" value="KstR2_TetR_C"/>
</dbReference>